<evidence type="ECO:0000256" key="1">
    <source>
        <dbReference type="ARBA" id="ARBA00022676"/>
    </source>
</evidence>
<dbReference type="Proteomes" id="UP000284916">
    <property type="component" value="Unassembled WGS sequence"/>
</dbReference>
<sequence length="336" mass="39178">MKTISFILPIFNVEKYLGKCLLSIKPFLVKGHQLILVNDGSTDKSLDIINNFHKENSNYNVTIINKSNGGLSDARNAGLSKVTGDYIWFIDTDDWLDSSAIEILKSDILNNNYDLIILGRKEIFPNKIREIPTKLSIKNYSNGVEYFNDAIFQHKFRTQVWDKIFRTQFIKDHHLTFVKGLLYEDMLFMLQTILHAQNVLVYPLYVYCYNQTNITSISKQIRKKDLDILRFIELSDDYIKKADKSINELSLSYNLLIFNWVSTCLLNKYVKLSLKDSEALYIYNKALKHPIYRRAIQICIKGNVGLRRKIFARLLLNHPTIYKYVLILAVQIKSIL</sequence>
<keyword evidence="2 4" id="KW-0808">Transferase</keyword>
<evidence type="ECO:0000313" key="4">
    <source>
        <dbReference type="EMBL" id="RHL13472.1"/>
    </source>
</evidence>
<organism evidence="4 5">
    <name type="scientific">Phocaeicola plebeius</name>
    <dbReference type="NCBI Taxonomy" id="310297"/>
    <lineage>
        <taxon>Bacteria</taxon>
        <taxon>Pseudomonadati</taxon>
        <taxon>Bacteroidota</taxon>
        <taxon>Bacteroidia</taxon>
        <taxon>Bacteroidales</taxon>
        <taxon>Bacteroidaceae</taxon>
        <taxon>Phocaeicola</taxon>
    </lineage>
</organism>
<dbReference type="Gene3D" id="3.90.550.10">
    <property type="entry name" value="Spore Coat Polysaccharide Biosynthesis Protein SpsA, Chain A"/>
    <property type="match status" value="1"/>
</dbReference>
<dbReference type="InterPro" id="IPR029044">
    <property type="entry name" value="Nucleotide-diphossugar_trans"/>
</dbReference>
<keyword evidence="1" id="KW-0328">Glycosyltransferase</keyword>
<evidence type="ECO:0000313" key="5">
    <source>
        <dbReference type="Proteomes" id="UP000284916"/>
    </source>
</evidence>
<dbReference type="RefSeq" id="WP_118442057.1">
    <property type="nucleotide sequence ID" value="NZ_QROD01000044.1"/>
</dbReference>
<name>A0A415J0S1_9BACT</name>
<proteinExistence type="predicted"/>
<evidence type="ECO:0000256" key="2">
    <source>
        <dbReference type="ARBA" id="ARBA00022679"/>
    </source>
</evidence>
<dbReference type="PANTHER" id="PTHR22916:SF51">
    <property type="entry name" value="GLYCOSYLTRANSFERASE EPSH-RELATED"/>
    <property type="match status" value="1"/>
</dbReference>
<dbReference type="Pfam" id="PF00535">
    <property type="entry name" value="Glycos_transf_2"/>
    <property type="match status" value="1"/>
</dbReference>
<dbReference type="GO" id="GO:0016758">
    <property type="term" value="F:hexosyltransferase activity"/>
    <property type="evidence" value="ECO:0007669"/>
    <property type="project" value="UniProtKB-ARBA"/>
</dbReference>
<gene>
    <name evidence="4" type="ORF">DW035_12680</name>
</gene>
<dbReference type="SUPFAM" id="SSF53448">
    <property type="entry name" value="Nucleotide-diphospho-sugar transferases"/>
    <property type="match status" value="1"/>
</dbReference>
<accession>A0A415J0S1</accession>
<protein>
    <submittedName>
        <fullName evidence="4">Glycosyltransferase</fullName>
    </submittedName>
</protein>
<dbReference type="CDD" id="cd00761">
    <property type="entry name" value="Glyco_tranf_GTA_type"/>
    <property type="match status" value="1"/>
</dbReference>
<dbReference type="EMBL" id="QROI01000020">
    <property type="protein sequence ID" value="RHL13472.1"/>
    <property type="molecule type" value="Genomic_DNA"/>
</dbReference>
<dbReference type="InterPro" id="IPR001173">
    <property type="entry name" value="Glyco_trans_2-like"/>
</dbReference>
<dbReference type="AlphaFoldDB" id="A0A415J0S1"/>
<dbReference type="PANTHER" id="PTHR22916">
    <property type="entry name" value="GLYCOSYLTRANSFERASE"/>
    <property type="match status" value="1"/>
</dbReference>
<feature type="domain" description="Glycosyltransferase 2-like" evidence="3">
    <location>
        <begin position="5"/>
        <end position="136"/>
    </location>
</feature>
<comment type="caution">
    <text evidence="4">The sequence shown here is derived from an EMBL/GenBank/DDBJ whole genome shotgun (WGS) entry which is preliminary data.</text>
</comment>
<reference evidence="4 5" key="1">
    <citation type="submission" date="2018-08" db="EMBL/GenBank/DDBJ databases">
        <title>A genome reference for cultivated species of the human gut microbiota.</title>
        <authorList>
            <person name="Zou Y."/>
            <person name="Xue W."/>
            <person name="Luo G."/>
        </authorList>
    </citation>
    <scope>NUCLEOTIDE SEQUENCE [LARGE SCALE GENOMIC DNA]</scope>
    <source>
        <strain evidence="4 5">AF39-11</strain>
    </source>
</reference>
<evidence type="ECO:0000259" key="3">
    <source>
        <dbReference type="Pfam" id="PF00535"/>
    </source>
</evidence>